<organism evidence="1 2">
    <name type="scientific">Cupriavidus metallidurans</name>
    <dbReference type="NCBI Taxonomy" id="119219"/>
    <lineage>
        <taxon>Bacteria</taxon>
        <taxon>Pseudomonadati</taxon>
        <taxon>Pseudomonadota</taxon>
        <taxon>Betaproteobacteria</taxon>
        <taxon>Burkholderiales</taxon>
        <taxon>Burkholderiaceae</taxon>
        <taxon>Cupriavidus</taxon>
    </lineage>
</organism>
<sequence length="74" mass="8693">MLNLNARTMFESLMYKDRHLKFDVVERTYGDWCWTYTIDGRTTFSSHGNSYPTRELAAIDAMDEALLRIDKNPV</sequence>
<evidence type="ECO:0000313" key="1">
    <source>
        <dbReference type="EMBL" id="QBP13114.1"/>
    </source>
</evidence>
<evidence type="ECO:0008006" key="3">
    <source>
        <dbReference type="Google" id="ProtNLM"/>
    </source>
</evidence>
<gene>
    <name evidence="1" type="ORF">DDF84_026090</name>
</gene>
<dbReference type="AlphaFoldDB" id="A0A482J1W4"/>
<name>A0A482J1W4_9BURK</name>
<evidence type="ECO:0000313" key="2">
    <source>
        <dbReference type="Proteomes" id="UP000253772"/>
    </source>
</evidence>
<dbReference type="EMBL" id="CP037901">
    <property type="protein sequence ID" value="QBP13114.1"/>
    <property type="molecule type" value="Genomic_DNA"/>
</dbReference>
<dbReference type="OrthoDB" id="8970627at2"/>
<accession>A0A482J1W4</accession>
<proteinExistence type="predicted"/>
<reference evidence="1 2" key="1">
    <citation type="submission" date="2019-03" db="EMBL/GenBank/DDBJ databases">
        <title>Comparative insights into the high quality Complete genome sequence of highly metal resistant Cupriavidus metallidurans strain BS1 isolated from a gold-copper mine.</title>
        <authorList>
            <person name="Mazhar H.S."/>
            <person name="Rensing C."/>
        </authorList>
    </citation>
    <scope>NUCLEOTIDE SEQUENCE [LARGE SCALE GENOMIC DNA]</scope>
    <source>
        <strain evidence="1 2">BS1</strain>
    </source>
</reference>
<protein>
    <recommendedName>
        <fullName evidence="3">DUF1508 domain-containing protein</fullName>
    </recommendedName>
</protein>
<dbReference type="Proteomes" id="UP000253772">
    <property type="component" value="Chromosome c2"/>
</dbReference>